<dbReference type="RefSeq" id="XP_029118600.1">
    <property type="nucleotide sequence ID" value="XM_029262767.1"/>
</dbReference>
<dbReference type="GO" id="GO:0031464">
    <property type="term" value="C:Cul4A-RING E3 ubiquitin ligase complex"/>
    <property type="evidence" value="ECO:0007669"/>
    <property type="project" value="TreeGrafter"/>
</dbReference>
<gene>
    <name evidence="4" type="primary">LOC114912623</name>
</gene>
<protein>
    <submittedName>
        <fullName evidence="4">Sulfite exporter TauE/SafE family protein 3-like</fullName>
    </submittedName>
</protein>
<feature type="transmembrane region" description="Helical" evidence="2">
    <location>
        <begin position="52"/>
        <end position="70"/>
    </location>
</feature>
<evidence type="ECO:0000313" key="3">
    <source>
        <dbReference type="Proteomes" id="UP000504607"/>
    </source>
</evidence>
<proteinExistence type="inferred from homology"/>
<accession>A0A8N4ETD7</accession>
<evidence type="ECO:0000256" key="1">
    <source>
        <dbReference type="ARBA" id="ARBA00009142"/>
    </source>
</evidence>
<dbReference type="AlphaFoldDB" id="A0A8N4ETD7"/>
<evidence type="ECO:0000313" key="4">
    <source>
        <dbReference type="RefSeq" id="XP_029118600.1"/>
    </source>
</evidence>
<keyword evidence="2" id="KW-0472">Membrane</keyword>
<keyword evidence="3" id="KW-1185">Reference proteome</keyword>
<dbReference type="PANTHER" id="PTHR14255">
    <property type="entry name" value="CEREBLON"/>
    <property type="match status" value="1"/>
</dbReference>
<comment type="similarity">
    <text evidence="1">Belongs to the 4-toluene sulfonate uptake permease (TSUP) (TC 2.A.102) family.</text>
</comment>
<keyword evidence="2" id="KW-0812">Transmembrane</keyword>
<name>A0A8N4ETD7_ELAGV</name>
<organism evidence="3 4">
    <name type="scientific">Elaeis guineensis var. tenera</name>
    <name type="common">Oil palm</name>
    <dbReference type="NCBI Taxonomy" id="51953"/>
    <lineage>
        <taxon>Eukaryota</taxon>
        <taxon>Viridiplantae</taxon>
        <taxon>Streptophyta</taxon>
        <taxon>Embryophyta</taxon>
        <taxon>Tracheophyta</taxon>
        <taxon>Spermatophyta</taxon>
        <taxon>Magnoliopsida</taxon>
        <taxon>Liliopsida</taxon>
        <taxon>Arecaceae</taxon>
        <taxon>Arecoideae</taxon>
        <taxon>Cocoseae</taxon>
        <taxon>Elaeidinae</taxon>
        <taxon>Elaeis</taxon>
    </lineage>
</organism>
<dbReference type="KEGG" id="egu:114912623"/>
<sequence>MYCSLDVLAGIVGGLLGPGGGFILGPLFWRLASLDRSEVQQQPLPWHSPHPSLYFIAMAAVAAIVVQRVLRRLIVLMGRASLMIFILAFTIFMSAISLGGVGTAHTIKEKKGKKYVQFETLGKYQD</sequence>
<feature type="transmembrane region" description="Helical" evidence="2">
    <location>
        <begin position="82"/>
        <end position="101"/>
    </location>
</feature>
<dbReference type="OrthoDB" id="908760at2759"/>
<evidence type="ECO:0000256" key="2">
    <source>
        <dbReference type="SAM" id="Phobius"/>
    </source>
</evidence>
<dbReference type="PANTHER" id="PTHR14255:SF1">
    <property type="entry name" value="SULFITE EXPORTER TAUE_SAFE FAMILY PROTEIN 3"/>
    <property type="match status" value="1"/>
</dbReference>
<reference evidence="4" key="1">
    <citation type="submission" date="2025-08" db="UniProtKB">
        <authorList>
            <consortium name="RefSeq"/>
        </authorList>
    </citation>
    <scope>IDENTIFICATION</scope>
</reference>
<feature type="transmembrane region" description="Helical" evidence="2">
    <location>
        <begin position="7"/>
        <end position="32"/>
    </location>
</feature>
<dbReference type="GO" id="GO:0016567">
    <property type="term" value="P:protein ubiquitination"/>
    <property type="evidence" value="ECO:0007669"/>
    <property type="project" value="TreeGrafter"/>
</dbReference>
<keyword evidence="2" id="KW-1133">Transmembrane helix</keyword>
<dbReference type="Proteomes" id="UP000504607">
    <property type="component" value="Chromosome 1"/>
</dbReference>